<dbReference type="EMBL" id="REGN01003889">
    <property type="protein sequence ID" value="RNA20246.1"/>
    <property type="molecule type" value="Genomic_DNA"/>
</dbReference>
<gene>
    <name evidence="1" type="ORF">BpHYR1_054046</name>
</gene>
<evidence type="ECO:0000313" key="1">
    <source>
        <dbReference type="EMBL" id="RNA20246.1"/>
    </source>
</evidence>
<proteinExistence type="predicted"/>
<protein>
    <submittedName>
        <fullName evidence="1">Uncharacterized protein</fullName>
    </submittedName>
</protein>
<reference evidence="1 2" key="1">
    <citation type="journal article" date="2018" name="Sci. Rep.">
        <title>Genomic signatures of local adaptation to the degree of environmental predictability in rotifers.</title>
        <authorList>
            <person name="Franch-Gras L."/>
            <person name="Hahn C."/>
            <person name="Garcia-Roger E.M."/>
            <person name="Carmona M.J."/>
            <person name="Serra M."/>
            <person name="Gomez A."/>
        </authorList>
    </citation>
    <scope>NUCLEOTIDE SEQUENCE [LARGE SCALE GENOMIC DNA]</scope>
    <source>
        <strain evidence="1">HYR1</strain>
    </source>
</reference>
<comment type="caution">
    <text evidence="1">The sequence shown here is derived from an EMBL/GenBank/DDBJ whole genome shotgun (WGS) entry which is preliminary data.</text>
</comment>
<sequence length="75" mass="8919">MPKILLGRISNFNQIWRKQHLNLDRIKNQFSKNTRLENNNKKTLLILKKLKRIVFSLASLWVRVFSGKSPARNDE</sequence>
<organism evidence="1 2">
    <name type="scientific">Brachionus plicatilis</name>
    <name type="common">Marine rotifer</name>
    <name type="synonym">Brachionus muelleri</name>
    <dbReference type="NCBI Taxonomy" id="10195"/>
    <lineage>
        <taxon>Eukaryota</taxon>
        <taxon>Metazoa</taxon>
        <taxon>Spiralia</taxon>
        <taxon>Gnathifera</taxon>
        <taxon>Rotifera</taxon>
        <taxon>Eurotatoria</taxon>
        <taxon>Monogononta</taxon>
        <taxon>Pseudotrocha</taxon>
        <taxon>Ploima</taxon>
        <taxon>Brachionidae</taxon>
        <taxon>Brachionus</taxon>
    </lineage>
</organism>
<dbReference type="Proteomes" id="UP000276133">
    <property type="component" value="Unassembled WGS sequence"/>
</dbReference>
<evidence type="ECO:0000313" key="2">
    <source>
        <dbReference type="Proteomes" id="UP000276133"/>
    </source>
</evidence>
<dbReference type="AlphaFoldDB" id="A0A3M7R9N4"/>
<name>A0A3M7R9N4_BRAPC</name>
<accession>A0A3M7R9N4</accession>
<keyword evidence="2" id="KW-1185">Reference proteome</keyword>